<reference evidence="4" key="1">
    <citation type="submission" date="2020-01" db="EMBL/GenBank/DDBJ databases">
        <authorList>
            <consortium name="DOE Joint Genome Institute"/>
            <person name="Haridas S."/>
            <person name="Albert R."/>
            <person name="Binder M."/>
            <person name="Bloem J."/>
            <person name="Labutti K."/>
            <person name="Salamov A."/>
            <person name="Andreopoulos B."/>
            <person name="Baker S.E."/>
            <person name="Barry K."/>
            <person name="Bills G."/>
            <person name="Bluhm B.H."/>
            <person name="Cannon C."/>
            <person name="Castanera R."/>
            <person name="Culley D.E."/>
            <person name="Daum C."/>
            <person name="Ezra D."/>
            <person name="Gonzalez J.B."/>
            <person name="Henrissat B."/>
            <person name="Kuo A."/>
            <person name="Liang C."/>
            <person name="Lipzen A."/>
            <person name="Lutzoni F."/>
            <person name="Magnuson J."/>
            <person name="Mondo S."/>
            <person name="Nolan M."/>
            <person name="Ohm R."/>
            <person name="Pangilinan J."/>
            <person name="Park H.-J."/>
            <person name="Ramirez L."/>
            <person name="Alfaro M."/>
            <person name="Sun H."/>
            <person name="Tritt A."/>
            <person name="Yoshinaga Y."/>
            <person name="Zwiers L.-H."/>
            <person name="Turgeon B.G."/>
            <person name="Goodwin S.B."/>
            <person name="Spatafora J.W."/>
            <person name="Crous P.W."/>
            <person name="Grigoriev I.V."/>
        </authorList>
    </citation>
    <scope>NUCLEOTIDE SEQUENCE</scope>
    <source>
        <strain evidence="4">CBS 342.82</strain>
    </source>
</reference>
<feature type="region of interest" description="Disordered" evidence="1">
    <location>
        <begin position="761"/>
        <end position="799"/>
    </location>
</feature>
<gene>
    <name evidence="4" type="ORF">K489DRAFT_375196</name>
</gene>
<dbReference type="GeneID" id="54361435"/>
<accession>A0A6J3MGX2</accession>
<reference evidence="4" key="2">
    <citation type="submission" date="2020-04" db="EMBL/GenBank/DDBJ databases">
        <authorList>
            <consortium name="NCBI Genome Project"/>
        </authorList>
    </citation>
    <scope>NUCLEOTIDE SEQUENCE</scope>
    <source>
        <strain evidence="4">CBS 342.82</strain>
    </source>
</reference>
<protein>
    <recommendedName>
        <fullName evidence="2">DUF8004 domain-containing protein</fullName>
    </recommendedName>
</protein>
<dbReference type="OrthoDB" id="5300331at2759"/>
<reference evidence="4" key="3">
    <citation type="submission" date="2025-08" db="UniProtKB">
        <authorList>
            <consortium name="RefSeq"/>
        </authorList>
    </citation>
    <scope>IDENTIFICATION</scope>
    <source>
        <strain evidence="4">CBS 342.82</strain>
    </source>
</reference>
<dbReference type="AlphaFoldDB" id="A0A6J3MGX2"/>
<feature type="compositionally biased region" description="Basic and acidic residues" evidence="1">
    <location>
        <begin position="77"/>
        <end position="91"/>
    </location>
</feature>
<evidence type="ECO:0000313" key="4">
    <source>
        <dbReference type="RefSeq" id="XP_033464149.1"/>
    </source>
</evidence>
<feature type="region of interest" description="Disordered" evidence="1">
    <location>
        <begin position="201"/>
        <end position="260"/>
    </location>
</feature>
<feature type="compositionally biased region" description="Polar residues" evidence="1">
    <location>
        <begin position="243"/>
        <end position="260"/>
    </location>
</feature>
<evidence type="ECO:0000259" key="2">
    <source>
        <dbReference type="Pfam" id="PF26013"/>
    </source>
</evidence>
<organism evidence="4">
    <name type="scientific">Dissoconium aciculare CBS 342.82</name>
    <dbReference type="NCBI Taxonomy" id="1314786"/>
    <lineage>
        <taxon>Eukaryota</taxon>
        <taxon>Fungi</taxon>
        <taxon>Dikarya</taxon>
        <taxon>Ascomycota</taxon>
        <taxon>Pezizomycotina</taxon>
        <taxon>Dothideomycetes</taxon>
        <taxon>Dothideomycetidae</taxon>
        <taxon>Mycosphaerellales</taxon>
        <taxon>Dissoconiaceae</taxon>
        <taxon>Dissoconium</taxon>
    </lineage>
</organism>
<feature type="domain" description="DUF8004" evidence="2">
    <location>
        <begin position="352"/>
        <end position="445"/>
    </location>
</feature>
<dbReference type="Pfam" id="PF26013">
    <property type="entry name" value="DUF8004"/>
    <property type="match status" value="1"/>
</dbReference>
<evidence type="ECO:0000313" key="3">
    <source>
        <dbReference type="Proteomes" id="UP000504637"/>
    </source>
</evidence>
<dbReference type="Proteomes" id="UP000504637">
    <property type="component" value="Unplaced"/>
</dbReference>
<feature type="compositionally biased region" description="Low complexity" evidence="1">
    <location>
        <begin position="785"/>
        <end position="799"/>
    </location>
</feature>
<keyword evidence="3" id="KW-1185">Reference proteome</keyword>
<evidence type="ECO:0000256" key="1">
    <source>
        <dbReference type="SAM" id="MobiDB-lite"/>
    </source>
</evidence>
<feature type="region of interest" description="Disordered" evidence="1">
    <location>
        <begin position="811"/>
        <end position="836"/>
    </location>
</feature>
<feature type="region of interest" description="Disordered" evidence="1">
    <location>
        <begin position="1"/>
        <end position="113"/>
    </location>
</feature>
<dbReference type="PANTHER" id="PTHR39601:SF2">
    <property type="entry name" value="CHORIOGENIN HMINOR"/>
    <property type="match status" value="1"/>
</dbReference>
<sequence length="859" mass="95761">MAKRLSTMFNPNSFSEDKRKPDSATSQVPRREPTLPMMQPPTTSNDIPRKPLPSSNTLLPPLPFESSRSGSAVWEDTSDHRTNSDRRDARLSKVPTSRPVSHASENKDQIKLKKKHWWNREDGNANDAPQPRAWTAGHHKTMAYDVDGLVNAQPVKELWNERTGNCFVYLFPRTSGLGPSFRIDTSLLAASPILTKFAVSENHGKQASTSRDYNHPQMEFPRRVPTHGHPSTPPRTPNRYGDFQQSTPPFGQNQRTSTSSDDSIMHLYMPLQLSTDASLTSTPPRNDGNAALEDLQTLVDCRNLFAFLHGQSLIATERRQTFFSIFTSISRQLKHFEFSNIDGSTFGDAADSSFSCYINELSLDDVRTNRQKLIDGIVLGEQMKSVRLYNEAFTHGVGLHQELVALENSRLSHISPATRTRLTRAYMDLEKRTASVRRILTDFEFPFLFSGIMNSKTSEERKSGVRFDAWKDSFLGMRKFIIGTYKQRYGDWPPRASSKKNNLETSGLNRLVLRDVYHDLSSLYDLLVDRNSLTTRTIDGFSLSGNTASPKVRGLRAVLSEYDRSSPPVKPPMPFDLPRLPNLKSTRNDFGAADDKKLAKEAAKKIKDDEMIKILHASRNGDVAPNPFLDAFCEMERRAAHGCSLNEMEDLRMGQWIFMYVVLQALPMLACDAPGLRWTEGVEYFLCESSRGGVPWADVTLANSARRTWFSVGGEGGSVVSLPSDVLEHGVEGIYHRSHCWQMAEKWSANNPILNEALHEQQSTAGSNMAGHRGLAPPPNNFPGSLRPDSRASSLSASSKRLSSLTLGLEALPMTSGGAPPPHIERAKTPQHSVDQSKTFDAILGNVGADTGKASKKRK</sequence>
<proteinExistence type="predicted"/>
<name>A0A6J3MGX2_9PEZI</name>
<dbReference type="RefSeq" id="XP_033464149.1">
    <property type="nucleotide sequence ID" value="XM_033603635.1"/>
</dbReference>
<dbReference type="PANTHER" id="PTHR39601">
    <property type="entry name" value="CHORIOGENIN HMINOR"/>
    <property type="match status" value="1"/>
</dbReference>
<dbReference type="InterPro" id="IPR058317">
    <property type="entry name" value="DUF8004"/>
</dbReference>